<evidence type="ECO:0000313" key="1">
    <source>
        <dbReference type="EMBL" id="KAJ7704854.1"/>
    </source>
</evidence>
<keyword evidence="2" id="KW-1185">Reference proteome</keyword>
<organism evidence="1 2">
    <name type="scientific">Mycena rosella</name>
    <name type="common">Pink bonnet</name>
    <name type="synonym">Agaricus rosellus</name>
    <dbReference type="NCBI Taxonomy" id="1033263"/>
    <lineage>
        <taxon>Eukaryota</taxon>
        <taxon>Fungi</taxon>
        <taxon>Dikarya</taxon>
        <taxon>Basidiomycota</taxon>
        <taxon>Agaricomycotina</taxon>
        <taxon>Agaricomycetes</taxon>
        <taxon>Agaricomycetidae</taxon>
        <taxon>Agaricales</taxon>
        <taxon>Marasmiineae</taxon>
        <taxon>Mycenaceae</taxon>
        <taxon>Mycena</taxon>
    </lineage>
</organism>
<dbReference type="Proteomes" id="UP001221757">
    <property type="component" value="Unassembled WGS sequence"/>
</dbReference>
<accession>A0AAD7GTB2</accession>
<protein>
    <submittedName>
        <fullName evidence="1">Uncharacterized protein</fullName>
    </submittedName>
</protein>
<dbReference type="AlphaFoldDB" id="A0AAD7GTB2"/>
<comment type="caution">
    <text evidence="1">The sequence shown here is derived from an EMBL/GenBank/DDBJ whole genome shotgun (WGS) entry which is preliminary data.</text>
</comment>
<evidence type="ECO:0000313" key="2">
    <source>
        <dbReference type="Proteomes" id="UP001221757"/>
    </source>
</evidence>
<gene>
    <name evidence="1" type="ORF">B0H17DRAFT_1126490</name>
</gene>
<proteinExistence type="predicted"/>
<reference evidence="1" key="1">
    <citation type="submission" date="2023-03" db="EMBL/GenBank/DDBJ databases">
        <title>Massive genome expansion in bonnet fungi (Mycena s.s.) driven by repeated elements and novel gene families across ecological guilds.</title>
        <authorList>
            <consortium name="Lawrence Berkeley National Laboratory"/>
            <person name="Harder C.B."/>
            <person name="Miyauchi S."/>
            <person name="Viragh M."/>
            <person name="Kuo A."/>
            <person name="Thoen E."/>
            <person name="Andreopoulos B."/>
            <person name="Lu D."/>
            <person name="Skrede I."/>
            <person name="Drula E."/>
            <person name="Henrissat B."/>
            <person name="Morin E."/>
            <person name="Kohler A."/>
            <person name="Barry K."/>
            <person name="LaButti K."/>
            <person name="Morin E."/>
            <person name="Salamov A."/>
            <person name="Lipzen A."/>
            <person name="Mereny Z."/>
            <person name="Hegedus B."/>
            <person name="Baldrian P."/>
            <person name="Stursova M."/>
            <person name="Weitz H."/>
            <person name="Taylor A."/>
            <person name="Grigoriev I.V."/>
            <person name="Nagy L.G."/>
            <person name="Martin F."/>
            <person name="Kauserud H."/>
        </authorList>
    </citation>
    <scope>NUCLEOTIDE SEQUENCE</scope>
    <source>
        <strain evidence="1">CBHHK067</strain>
    </source>
</reference>
<sequence>MSPTLKPEGSFIIRNIILNTVRNMFNMVGQSAGRINILLKSYPQLVRHPTQGQQPVIHPVGGKLGRQFICQVFDIGQCCREILGVITHHLGISPRVWDPRGCVILRLAMPGYDHGGCTADLFYTEVSRLKPCQQSRPASNNVRTSTKAAWCIYCLRPLNVYKFSVQVSMALAIG</sequence>
<name>A0AAD7GTB2_MYCRO</name>
<dbReference type="EMBL" id="JARKIE010000009">
    <property type="protein sequence ID" value="KAJ7704854.1"/>
    <property type="molecule type" value="Genomic_DNA"/>
</dbReference>